<name>A4S7A6_OSTLU</name>
<evidence type="ECO:0000256" key="9">
    <source>
        <dbReference type="SAM" id="Phobius"/>
    </source>
</evidence>
<feature type="transmembrane region" description="Helical" evidence="9">
    <location>
        <begin position="137"/>
        <end position="159"/>
    </location>
</feature>
<protein>
    <submittedName>
        <fullName evidence="10">Conserved hypothetical</fullName>
    </submittedName>
</protein>
<feature type="compositionally biased region" description="Basic residues" evidence="8">
    <location>
        <begin position="31"/>
        <end position="52"/>
    </location>
</feature>
<keyword evidence="11" id="KW-1185">Reference proteome</keyword>
<dbReference type="InterPro" id="IPR046513">
    <property type="entry name" value="DUF6691"/>
</dbReference>
<comment type="subcellular location">
    <subcellularLocation>
        <location evidence="1">Cell inner membrane</location>
        <topology evidence="1">Multi-pass membrane protein</topology>
    </subcellularLocation>
</comment>
<evidence type="ECO:0000256" key="2">
    <source>
        <dbReference type="ARBA" id="ARBA00022448"/>
    </source>
</evidence>
<dbReference type="Pfam" id="PF20398">
    <property type="entry name" value="DUF6691"/>
    <property type="match status" value="1"/>
</dbReference>
<proteinExistence type="predicted"/>
<dbReference type="HOGENOM" id="CLU_037802_1_0_1"/>
<keyword evidence="4" id="KW-0997">Cell inner membrane</keyword>
<accession>A4S7A6</accession>
<dbReference type="Proteomes" id="UP000001568">
    <property type="component" value="Chromosome 14"/>
</dbReference>
<evidence type="ECO:0000256" key="7">
    <source>
        <dbReference type="ARBA" id="ARBA00023136"/>
    </source>
</evidence>
<feature type="transmembrane region" description="Helical" evidence="9">
    <location>
        <begin position="103"/>
        <end position="125"/>
    </location>
</feature>
<evidence type="ECO:0000313" key="10">
    <source>
        <dbReference type="EMBL" id="ABO99530.1"/>
    </source>
</evidence>
<dbReference type="GeneID" id="5005504"/>
<dbReference type="PANTHER" id="PTHR30574">
    <property type="entry name" value="INNER MEMBRANE PROTEIN YEDE"/>
    <property type="match status" value="1"/>
</dbReference>
<organism evidence="10 11">
    <name type="scientific">Ostreococcus lucimarinus (strain CCE9901)</name>
    <dbReference type="NCBI Taxonomy" id="436017"/>
    <lineage>
        <taxon>Eukaryota</taxon>
        <taxon>Viridiplantae</taxon>
        <taxon>Chlorophyta</taxon>
        <taxon>Mamiellophyceae</taxon>
        <taxon>Mamiellales</taxon>
        <taxon>Bathycoccaceae</taxon>
        <taxon>Ostreococcus</taxon>
    </lineage>
</organism>
<keyword evidence="5 9" id="KW-0812">Transmembrane</keyword>
<evidence type="ECO:0000256" key="6">
    <source>
        <dbReference type="ARBA" id="ARBA00022989"/>
    </source>
</evidence>
<keyword evidence="3" id="KW-1003">Cell membrane</keyword>
<dbReference type="RefSeq" id="XP_001421237.1">
    <property type="nucleotide sequence ID" value="XM_001421200.1"/>
</dbReference>
<evidence type="ECO:0000313" key="11">
    <source>
        <dbReference type="Proteomes" id="UP000001568"/>
    </source>
</evidence>
<dbReference type="GO" id="GO:0005886">
    <property type="term" value="C:plasma membrane"/>
    <property type="evidence" value="ECO:0007669"/>
    <property type="project" value="UniProtKB-SubCell"/>
</dbReference>
<evidence type="ECO:0000256" key="8">
    <source>
        <dbReference type="SAM" id="MobiDB-lite"/>
    </source>
</evidence>
<feature type="region of interest" description="Disordered" evidence="8">
    <location>
        <begin position="30"/>
        <end position="57"/>
    </location>
</feature>
<dbReference type="OMA" id="CYTPVYP"/>
<feature type="transmembrane region" description="Helical" evidence="9">
    <location>
        <begin position="215"/>
        <end position="235"/>
    </location>
</feature>
<sequence>MRASVASGAVAAAARRASFRNSVDNSVASLRRPKRVATSARRRRSSTPRAHHGPMTNLQFTPDSALAGGLILGSMVVAKRLNSGRNLGVSGDTKAFARGEGRATSAAFLIGLLAAGYAAPMILGAQAAVPMVDATRAIAAGALVGAGSSLGGGCTSGHGISGIGRLDVRSVAFTCVFMVVGAITVAATGTMDELHVSQATKTIDMLARSPEAKTILYAKIFAAGAAVQGVLYALAKREGGGITDVVKKLELVSESVAGLFFGLGLVVSGMTNPAKVAGFLAVTTQAFDPSLMFVMGGALALVVVSMFLAKNALGVSRPAMAREFSTTPKYVDKSVLIGGALFGAGWGLGGVCPGPGLVNLVLNSGREITLWCVAYFAAQAVQQKLSSQYSLE</sequence>
<keyword evidence="7 9" id="KW-0472">Membrane</keyword>
<keyword evidence="2" id="KW-0813">Transport</keyword>
<keyword evidence="6 9" id="KW-1133">Transmembrane helix</keyword>
<dbReference type="OrthoDB" id="498439at2759"/>
<feature type="transmembrane region" description="Helical" evidence="9">
    <location>
        <begin position="330"/>
        <end position="349"/>
    </location>
</feature>
<evidence type="ECO:0000256" key="1">
    <source>
        <dbReference type="ARBA" id="ARBA00004429"/>
    </source>
</evidence>
<dbReference type="Gramene" id="ABO99530">
    <property type="protein sequence ID" value="ABO99530"/>
    <property type="gene ID" value="OSTLU_27411"/>
</dbReference>
<reference evidence="10 11" key="1">
    <citation type="journal article" date="2007" name="Proc. Natl. Acad. Sci. U.S.A.">
        <title>The tiny eukaryote Ostreococcus provides genomic insights into the paradox of plankton speciation.</title>
        <authorList>
            <person name="Palenik B."/>
            <person name="Grimwood J."/>
            <person name="Aerts A."/>
            <person name="Rouze P."/>
            <person name="Salamov A."/>
            <person name="Putnam N."/>
            <person name="Dupont C."/>
            <person name="Jorgensen R."/>
            <person name="Derelle E."/>
            <person name="Rombauts S."/>
            <person name="Zhou K."/>
            <person name="Otillar R."/>
            <person name="Merchant S.S."/>
            <person name="Podell S."/>
            <person name="Gaasterland T."/>
            <person name="Napoli C."/>
            <person name="Gendler K."/>
            <person name="Manuell A."/>
            <person name="Tai V."/>
            <person name="Vallon O."/>
            <person name="Piganeau G."/>
            <person name="Jancek S."/>
            <person name="Heijde M."/>
            <person name="Jabbari K."/>
            <person name="Bowler C."/>
            <person name="Lohr M."/>
            <person name="Robbens S."/>
            <person name="Werner G."/>
            <person name="Dubchak I."/>
            <person name="Pazour G.J."/>
            <person name="Ren Q."/>
            <person name="Paulsen I."/>
            <person name="Delwiche C."/>
            <person name="Schmutz J."/>
            <person name="Rokhsar D."/>
            <person name="Van de Peer Y."/>
            <person name="Moreau H."/>
            <person name="Grigoriev I.V."/>
        </authorList>
    </citation>
    <scope>NUCLEOTIDE SEQUENCE [LARGE SCALE GENOMIC DNA]</scope>
    <source>
        <strain evidence="10 11">CCE9901</strain>
    </source>
</reference>
<dbReference type="KEGG" id="olu:OSTLU_27411"/>
<evidence type="ECO:0000256" key="5">
    <source>
        <dbReference type="ARBA" id="ARBA00022692"/>
    </source>
</evidence>
<feature type="transmembrane region" description="Helical" evidence="9">
    <location>
        <begin position="171"/>
        <end position="191"/>
    </location>
</feature>
<dbReference type="PANTHER" id="PTHR30574:SF1">
    <property type="entry name" value="SULPHUR TRANSPORT DOMAIN-CONTAINING PROTEIN"/>
    <property type="match status" value="1"/>
</dbReference>
<evidence type="ECO:0000256" key="4">
    <source>
        <dbReference type="ARBA" id="ARBA00022519"/>
    </source>
</evidence>
<dbReference type="eggNOG" id="ENOG502S27S">
    <property type="taxonomic scope" value="Eukaryota"/>
</dbReference>
<feature type="transmembrane region" description="Helical" evidence="9">
    <location>
        <begin position="251"/>
        <end position="270"/>
    </location>
</feature>
<feature type="transmembrane region" description="Helical" evidence="9">
    <location>
        <begin position="290"/>
        <end position="309"/>
    </location>
</feature>
<dbReference type="EMBL" id="CP000594">
    <property type="protein sequence ID" value="ABO99530.1"/>
    <property type="molecule type" value="Genomic_DNA"/>
</dbReference>
<dbReference type="AlphaFoldDB" id="A4S7A6"/>
<gene>
    <name evidence="10" type="ORF">OSTLU_27411</name>
</gene>
<dbReference type="InterPro" id="IPR007272">
    <property type="entry name" value="Sulf_transp_TsuA/YedE"/>
</dbReference>
<evidence type="ECO:0000256" key="3">
    <source>
        <dbReference type="ARBA" id="ARBA00022475"/>
    </source>
</evidence>